<dbReference type="GO" id="GO:0016798">
    <property type="term" value="F:hydrolase activity, acting on glycosyl bonds"/>
    <property type="evidence" value="ECO:0007669"/>
    <property type="project" value="UniProtKB-KW"/>
</dbReference>
<accession>A0A0F3RSA0</accession>
<dbReference type="InterPro" id="IPR050248">
    <property type="entry name" value="Polysacc_deacetylase_ArnD"/>
</dbReference>
<keyword evidence="4" id="KW-0326">Glycosidase</keyword>
<dbReference type="Gene3D" id="3.20.20.370">
    <property type="entry name" value="Glycoside hydrolase/deacetylase"/>
    <property type="match status" value="1"/>
</dbReference>
<reference evidence="4 5" key="1">
    <citation type="submission" date="2015-03" db="EMBL/GenBank/DDBJ databases">
        <authorList>
            <person name="Zheng J."/>
            <person name="Ganezle M."/>
        </authorList>
    </citation>
    <scope>NUCLEOTIDE SEQUENCE [LARGE SCALE GENOMIC DNA]</scope>
    <source>
        <strain evidence="4 5">LP38</strain>
    </source>
</reference>
<evidence type="ECO:0000256" key="2">
    <source>
        <dbReference type="ARBA" id="ARBA00022801"/>
    </source>
</evidence>
<dbReference type="SUPFAM" id="SSF88713">
    <property type="entry name" value="Glycoside hydrolase/deacetylase"/>
    <property type="match status" value="1"/>
</dbReference>
<dbReference type="PANTHER" id="PTHR10587:SF133">
    <property type="entry name" value="CHITIN DEACETYLASE 1-RELATED"/>
    <property type="match status" value="1"/>
</dbReference>
<dbReference type="PANTHER" id="PTHR10587">
    <property type="entry name" value="GLYCOSYL TRANSFERASE-RELATED"/>
    <property type="match status" value="1"/>
</dbReference>
<evidence type="ECO:0000259" key="3">
    <source>
        <dbReference type="PROSITE" id="PS51677"/>
    </source>
</evidence>
<dbReference type="GO" id="GO:0046872">
    <property type="term" value="F:metal ion binding"/>
    <property type="evidence" value="ECO:0007669"/>
    <property type="project" value="UniProtKB-KW"/>
</dbReference>
<dbReference type="PROSITE" id="PS51677">
    <property type="entry name" value="NODB"/>
    <property type="match status" value="1"/>
</dbReference>
<gene>
    <name evidence="4" type="ORF">VC81_06665</name>
</gene>
<keyword evidence="1" id="KW-0479">Metal-binding</keyword>
<feature type="domain" description="NodB homology" evidence="3">
    <location>
        <begin position="143"/>
        <end position="317"/>
    </location>
</feature>
<protein>
    <submittedName>
        <fullName evidence="4">Xylanase</fullName>
    </submittedName>
</protein>
<evidence type="ECO:0000313" key="4">
    <source>
        <dbReference type="EMBL" id="KJW12760.1"/>
    </source>
</evidence>
<dbReference type="PATRIC" id="fig|216463.3.peg.433"/>
<dbReference type="Proteomes" id="UP000033491">
    <property type="component" value="Unassembled WGS sequence"/>
</dbReference>
<evidence type="ECO:0000256" key="1">
    <source>
        <dbReference type="ARBA" id="ARBA00022723"/>
    </source>
</evidence>
<dbReference type="InterPro" id="IPR002509">
    <property type="entry name" value="NODB_dom"/>
</dbReference>
<dbReference type="AlphaFoldDB" id="A0A0F3RSA0"/>
<keyword evidence="4" id="KW-0624">Polysaccharide degradation</keyword>
<name>A0A0F3RSA0_9LACO</name>
<proteinExistence type="predicted"/>
<evidence type="ECO:0000313" key="5">
    <source>
        <dbReference type="Proteomes" id="UP000033491"/>
    </source>
</evidence>
<dbReference type="InterPro" id="IPR011330">
    <property type="entry name" value="Glyco_hydro/deAcase_b/a-brl"/>
</dbReference>
<dbReference type="GO" id="GO:0016020">
    <property type="term" value="C:membrane"/>
    <property type="evidence" value="ECO:0007669"/>
    <property type="project" value="TreeGrafter"/>
</dbReference>
<keyword evidence="2 4" id="KW-0378">Hydrolase</keyword>
<keyword evidence="4" id="KW-0858">Xylan degradation</keyword>
<dbReference type="EMBL" id="JZCR01000015">
    <property type="protein sequence ID" value="KJW12760.1"/>
    <property type="molecule type" value="Genomic_DNA"/>
</dbReference>
<dbReference type="GO" id="GO:0045493">
    <property type="term" value="P:xylan catabolic process"/>
    <property type="evidence" value="ECO:0007669"/>
    <property type="project" value="UniProtKB-KW"/>
</dbReference>
<organism evidence="4 5">
    <name type="scientific">Levilactobacillus spicheri</name>
    <dbReference type="NCBI Taxonomy" id="216463"/>
    <lineage>
        <taxon>Bacteria</taxon>
        <taxon>Bacillati</taxon>
        <taxon>Bacillota</taxon>
        <taxon>Bacilli</taxon>
        <taxon>Lactobacillales</taxon>
        <taxon>Lactobacillaceae</taxon>
        <taxon>Levilactobacillus</taxon>
    </lineage>
</organism>
<keyword evidence="4" id="KW-0119">Carbohydrate metabolism</keyword>
<dbReference type="RefSeq" id="WP_052957182.1">
    <property type="nucleotide sequence ID" value="NZ_JZCR01000015.1"/>
</dbReference>
<dbReference type="Pfam" id="PF01522">
    <property type="entry name" value="Polysacc_deac_1"/>
    <property type="match status" value="1"/>
</dbReference>
<sequence length="344" mass="36963">MRGTRIVMGLVTLVAASLLGTAPTVGGNLPAKQVAIEAAKRSERVVTLGQLTGHDRKRLAAVQQAARQQLLTQTHAAVAAVEHVGVPTQPTVAASLTQQGVRVPLTPAIHGVREVVIPYRRLTGKIQNRYLPAAQRATPVAGKVIALTFDDGPDPKLTPKLLKILKQAHVHATFFQVGKSVVKYPQLSRAVLAAGHELGNHSWDHPNFAAVGTQQAVRQVARTNAAIYHATGQLPTYVRPPYGAITRAEGRAIAQPIIRWSIDSRDWAYLNRQKDVQSVVHAAQSGGIVLMHDIHAQSVAAVPAIIKQLTAKGYRFVTVGQLLGQNTLPGLEYFERGDHRVAGG</sequence>
<comment type="caution">
    <text evidence="4">The sequence shown here is derived from an EMBL/GenBank/DDBJ whole genome shotgun (WGS) entry which is preliminary data.</text>
</comment>
<dbReference type="STRING" id="216463.VC81_06665"/>
<dbReference type="GO" id="GO:0016810">
    <property type="term" value="F:hydrolase activity, acting on carbon-nitrogen (but not peptide) bonds"/>
    <property type="evidence" value="ECO:0007669"/>
    <property type="project" value="InterPro"/>
</dbReference>